<dbReference type="InterPro" id="IPR036397">
    <property type="entry name" value="RNaseH_sf"/>
</dbReference>
<accession>A0AAV4GBV4</accession>
<keyword evidence="3" id="KW-1185">Reference proteome</keyword>
<dbReference type="GO" id="GO:0003676">
    <property type="term" value="F:nucleic acid binding"/>
    <property type="evidence" value="ECO:0007669"/>
    <property type="project" value="InterPro"/>
</dbReference>
<name>A0AAV4GBV4_9GAST</name>
<organism evidence="2 3">
    <name type="scientific">Elysia marginata</name>
    <dbReference type="NCBI Taxonomy" id="1093978"/>
    <lineage>
        <taxon>Eukaryota</taxon>
        <taxon>Metazoa</taxon>
        <taxon>Spiralia</taxon>
        <taxon>Lophotrochozoa</taxon>
        <taxon>Mollusca</taxon>
        <taxon>Gastropoda</taxon>
        <taxon>Heterobranchia</taxon>
        <taxon>Euthyneura</taxon>
        <taxon>Panpulmonata</taxon>
        <taxon>Sacoglossa</taxon>
        <taxon>Placobranchoidea</taxon>
        <taxon>Plakobranchidae</taxon>
        <taxon>Elysia</taxon>
    </lineage>
</organism>
<evidence type="ECO:0000313" key="3">
    <source>
        <dbReference type="Proteomes" id="UP000762676"/>
    </source>
</evidence>
<comment type="caution">
    <text evidence="2">The sequence shown here is derived from an EMBL/GenBank/DDBJ whole genome shotgun (WGS) entry which is preliminary data.</text>
</comment>
<sequence length="144" mass="16463">MTFVVNMMNGLVNHELHRGGMTAEHFNQFLHDTSLQCNPGQEVCFIFDNARAHGRAVEANLPAQFEMQYLPPYSLFPNICENAFALWKQALKTRLAKVCHDLLDQPFNERMATLAPVLLPQTQWQQLSGIYKLICPAALVWKTF</sequence>
<dbReference type="EMBL" id="BMAT01001294">
    <property type="protein sequence ID" value="GFR82892.1"/>
    <property type="molecule type" value="Genomic_DNA"/>
</dbReference>
<reference evidence="2 3" key="1">
    <citation type="journal article" date="2021" name="Elife">
        <title>Chloroplast acquisition without the gene transfer in kleptoplastic sea slugs, Plakobranchus ocellatus.</title>
        <authorList>
            <person name="Maeda T."/>
            <person name="Takahashi S."/>
            <person name="Yoshida T."/>
            <person name="Shimamura S."/>
            <person name="Takaki Y."/>
            <person name="Nagai Y."/>
            <person name="Toyoda A."/>
            <person name="Suzuki Y."/>
            <person name="Arimoto A."/>
            <person name="Ishii H."/>
            <person name="Satoh N."/>
            <person name="Nishiyama T."/>
            <person name="Hasebe M."/>
            <person name="Maruyama T."/>
            <person name="Minagawa J."/>
            <person name="Obokata J."/>
            <person name="Shigenobu S."/>
        </authorList>
    </citation>
    <scope>NUCLEOTIDE SEQUENCE [LARGE SCALE GENOMIC DNA]</scope>
</reference>
<gene>
    <name evidence="2" type="ORF">ElyMa_000637500</name>
</gene>
<evidence type="ECO:0000313" key="2">
    <source>
        <dbReference type="EMBL" id="GFR82892.1"/>
    </source>
</evidence>
<dbReference type="Gene3D" id="3.30.420.10">
    <property type="entry name" value="Ribonuclease H-like superfamily/Ribonuclease H"/>
    <property type="match status" value="1"/>
</dbReference>
<evidence type="ECO:0000259" key="1">
    <source>
        <dbReference type="Pfam" id="PF13358"/>
    </source>
</evidence>
<protein>
    <recommendedName>
        <fullName evidence="1">Tc1-like transposase DDE domain-containing protein</fullName>
    </recommendedName>
</protein>
<dbReference type="AlphaFoldDB" id="A0AAV4GBV4"/>
<proteinExistence type="predicted"/>
<dbReference type="Proteomes" id="UP000762676">
    <property type="component" value="Unassembled WGS sequence"/>
</dbReference>
<dbReference type="InterPro" id="IPR038717">
    <property type="entry name" value="Tc1-like_DDE_dom"/>
</dbReference>
<dbReference type="Pfam" id="PF13358">
    <property type="entry name" value="DDE_3"/>
    <property type="match status" value="1"/>
</dbReference>
<feature type="domain" description="Tc1-like transposase DDE" evidence="1">
    <location>
        <begin position="16"/>
        <end position="95"/>
    </location>
</feature>